<evidence type="ECO:0000256" key="1">
    <source>
        <dbReference type="SAM" id="MobiDB-lite"/>
    </source>
</evidence>
<dbReference type="RefSeq" id="WP_165093122.1">
    <property type="nucleotide sequence ID" value="NZ_JAAKGU010000001.1"/>
</dbReference>
<feature type="region of interest" description="Disordered" evidence="1">
    <location>
        <begin position="1"/>
        <end position="30"/>
    </location>
</feature>
<reference evidence="2 3" key="1">
    <citation type="submission" date="2020-02" db="EMBL/GenBank/DDBJ databases">
        <authorList>
            <person name="Gao J."/>
            <person name="Sun J."/>
        </authorList>
    </citation>
    <scope>NUCLEOTIDE SEQUENCE [LARGE SCALE GENOMIC DNA]</scope>
    <source>
        <strain evidence="2 3">7124</strain>
    </source>
</reference>
<comment type="caution">
    <text evidence="2">The sequence shown here is derived from an EMBL/GenBank/DDBJ whole genome shotgun (WGS) entry which is preliminary data.</text>
</comment>
<proteinExistence type="predicted"/>
<dbReference type="EMBL" id="JAAKGU010000001">
    <property type="protein sequence ID" value="NGM81217.1"/>
    <property type="molecule type" value="Genomic_DNA"/>
</dbReference>
<organism evidence="2 3">
    <name type="scientific">Paenibacillus apii</name>
    <dbReference type="NCBI Taxonomy" id="1850370"/>
    <lineage>
        <taxon>Bacteria</taxon>
        <taxon>Bacillati</taxon>
        <taxon>Bacillota</taxon>
        <taxon>Bacilli</taxon>
        <taxon>Bacillales</taxon>
        <taxon>Paenibacillaceae</taxon>
        <taxon>Paenibacillus</taxon>
    </lineage>
</organism>
<name>A0A6M1PDB9_9BACL</name>
<evidence type="ECO:0000313" key="2">
    <source>
        <dbReference type="EMBL" id="NGM81217.1"/>
    </source>
</evidence>
<accession>A0A6M1PDB9</accession>
<protein>
    <submittedName>
        <fullName evidence="2">Uncharacterized protein</fullName>
    </submittedName>
</protein>
<sequence>MKTGRRRSRMTQLDDGTPEFRFQPPGPRDEPRVSAYCAWCGGEIYAGEPVTTYANGDKTHDGRCEDEYVRAETGLERTIAE</sequence>
<gene>
    <name evidence="2" type="ORF">G5B47_02190</name>
</gene>
<dbReference type="Proteomes" id="UP000480151">
    <property type="component" value="Unassembled WGS sequence"/>
</dbReference>
<keyword evidence="3" id="KW-1185">Reference proteome</keyword>
<dbReference type="AlphaFoldDB" id="A0A6M1PDB9"/>
<evidence type="ECO:0000313" key="3">
    <source>
        <dbReference type="Proteomes" id="UP000480151"/>
    </source>
</evidence>